<dbReference type="PANTHER" id="PTHR33529">
    <property type="entry name" value="SLR0882 PROTEIN-RELATED"/>
    <property type="match status" value="1"/>
</dbReference>
<dbReference type="RefSeq" id="WP_200353744.1">
    <property type="nucleotide sequence ID" value="NZ_JAENIL010000002.1"/>
</dbReference>
<dbReference type="GO" id="GO:0015920">
    <property type="term" value="P:lipopolysaccharide transport"/>
    <property type="evidence" value="ECO:0007669"/>
    <property type="project" value="TreeGrafter"/>
</dbReference>
<dbReference type="Proteomes" id="UP000617628">
    <property type="component" value="Unassembled WGS sequence"/>
</dbReference>
<gene>
    <name evidence="7" type="ORF">JIN87_01540</name>
</gene>
<feature type="transmembrane region" description="Helical" evidence="6">
    <location>
        <begin position="75"/>
        <end position="101"/>
    </location>
</feature>
<dbReference type="GO" id="GO:0043190">
    <property type="term" value="C:ATP-binding cassette (ABC) transporter complex"/>
    <property type="evidence" value="ECO:0007669"/>
    <property type="project" value="TreeGrafter"/>
</dbReference>
<dbReference type="InterPro" id="IPR005495">
    <property type="entry name" value="LptG/LptF_permease"/>
</dbReference>
<name>A0A934VMT9_9BACT</name>
<dbReference type="Pfam" id="PF03739">
    <property type="entry name" value="LptF_LptG"/>
    <property type="match status" value="1"/>
</dbReference>
<dbReference type="AlphaFoldDB" id="A0A934VMT9"/>
<keyword evidence="5 6" id="KW-0472">Membrane</keyword>
<keyword evidence="3 6" id="KW-0812">Transmembrane</keyword>
<evidence type="ECO:0000256" key="6">
    <source>
        <dbReference type="SAM" id="Phobius"/>
    </source>
</evidence>
<feature type="transmembrane region" description="Helical" evidence="6">
    <location>
        <begin position="368"/>
        <end position="388"/>
    </location>
</feature>
<keyword evidence="8" id="KW-1185">Reference proteome</keyword>
<organism evidence="7 8">
    <name type="scientific">Pelagicoccus mobilis</name>
    <dbReference type="NCBI Taxonomy" id="415221"/>
    <lineage>
        <taxon>Bacteria</taxon>
        <taxon>Pseudomonadati</taxon>
        <taxon>Verrucomicrobiota</taxon>
        <taxon>Opitutia</taxon>
        <taxon>Puniceicoccales</taxon>
        <taxon>Pelagicoccaceae</taxon>
        <taxon>Pelagicoccus</taxon>
    </lineage>
</organism>
<accession>A0A934VMT9</accession>
<evidence type="ECO:0000256" key="3">
    <source>
        <dbReference type="ARBA" id="ARBA00022692"/>
    </source>
</evidence>
<comment type="caution">
    <text evidence="7">The sequence shown here is derived from an EMBL/GenBank/DDBJ whole genome shotgun (WGS) entry which is preliminary data.</text>
</comment>
<evidence type="ECO:0000256" key="5">
    <source>
        <dbReference type="ARBA" id="ARBA00023136"/>
    </source>
</evidence>
<sequence>MKRQSKAARLRGRRSQCCWSFRMFSVADRYVFFEWLKAFVLVLGSMFGLLILFEIQDSFTDLIGYDATTGEILKFYAVIAPSFLTITLPATVLVSILYALGQLHRANEFIALRAAGMSVFRVTRSIWLSSLLISVGLWYLNSSLIPWSVEQSDQLMNTIRLRSEAQVMESDEVGIVEGLAFDNRNENRMWFINRYSEYKKEAYGITVTIMDEQRREVRRVMARYGWYNEEEGYWSLFDGRERLIDPDTGAQSWPPFERLEAKNLDDDPELMLLFGKRPKDLSFLQLKRITDNFTKEDNPSVLAYEVRLQALMASAASCLIVAGIAIPFAVSGIRTNPAVGVSKSIVLFFAFYMLTSILNAMGREGALTPQWAAWSPMVFMTLLAYVLLRRVK</sequence>
<evidence type="ECO:0000256" key="1">
    <source>
        <dbReference type="ARBA" id="ARBA00004651"/>
    </source>
</evidence>
<evidence type="ECO:0000256" key="4">
    <source>
        <dbReference type="ARBA" id="ARBA00022989"/>
    </source>
</evidence>
<dbReference type="PANTHER" id="PTHR33529:SF6">
    <property type="entry name" value="YJGP_YJGQ FAMILY PERMEASE"/>
    <property type="match status" value="1"/>
</dbReference>
<comment type="subcellular location">
    <subcellularLocation>
        <location evidence="1">Cell membrane</location>
        <topology evidence="1">Multi-pass membrane protein</topology>
    </subcellularLocation>
</comment>
<feature type="transmembrane region" description="Helical" evidence="6">
    <location>
        <begin position="122"/>
        <end position="140"/>
    </location>
</feature>
<evidence type="ECO:0000256" key="2">
    <source>
        <dbReference type="ARBA" id="ARBA00022475"/>
    </source>
</evidence>
<feature type="transmembrane region" description="Helical" evidence="6">
    <location>
        <begin position="30"/>
        <end position="55"/>
    </location>
</feature>
<feature type="transmembrane region" description="Helical" evidence="6">
    <location>
        <begin position="345"/>
        <end position="362"/>
    </location>
</feature>
<protein>
    <submittedName>
        <fullName evidence="7">LptF/LptG family permease</fullName>
    </submittedName>
</protein>
<proteinExistence type="predicted"/>
<evidence type="ECO:0000313" key="7">
    <source>
        <dbReference type="EMBL" id="MBK1875527.1"/>
    </source>
</evidence>
<reference evidence="7" key="1">
    <citation type="submission" date="2021-01" db="EMBL/GenBank/DDBJ databases">
        <title>Modified the classification status of verrucomicrobia.</title>
        <authorList>
            <person name="Feng X."/>
        </authorList>
    </citation>
    <scope>NUCLEOTIDE SEQUENCE</scope>
    <source>
        <strain evidence="7">KCTC 13126</strain>
    </source>
</reference>
<feature type="transmembrane region" description="Helical" evidence="6">
    <location>
        <begin position="310"/>
        <end position="333"/>
    </location>
</feature>
<dbReference type="EMBL" id="JAENIL010000002">
    <property type="protein sequence ID" value="MBK1875527.1"/>
    <property type="molecule type" value="Genomic_DNA"/>
</dbReference>
<evidence type="ECO:0000313" key="8">
    <source>
        <dbReference type="Proteomes" id="UP000617628"/>
    </source>
</evidence>
<keyword evidence="4 6" id="KW-1133">Transmembrane helix</keyword>
<keyword evidence="2" id="KW-1003">Cell membrane</keyword>